<evidence type="ECO:0000313" key="2">
    <source>
        <dbReference type="Proteomes" id="UP001231649"/>
    </source>
</evidence>
<name>A0ACC2QRV5_9NEOP</name>
<evidence type="ECO:0000313" key="1">
    <source>
        <dbReference type="EMBL" id="KAJ8721020.1"/>
    </source>
</evidence>
<accession>A0ACC2QRV5</accession>
<reference evidence="1" key="1">
    <citation type="submission" date="2023-03" db="EMBL/GenBank/DDBJ databases">
        <title>Chromosome-level genomes of two armyworms, Mythimna separata and Mythimna loreyi, provide insights into the biosynthesis and reception of sex pheromones.</title>
        <authorList>
            <person name="Zhao H."/>
        </authorList>
    </citation>
    <scope>NUCLEOTIDE SEQUENCE</scope>
    <source>
        <strain evidence="1">BeijingLab</strain>
    </source>
</reference>
<organism evidence="1 2">
    <name type="scientific">Mythimna loreyi</name>
    <dbReference type="NCBI Taxonomy" id="667449"/>
    <lineage>
        <taxon>Eukaryota</taxon>
        <taxon>Metazoa</taxon>
        <taxon>Ecdysozoa</taxon>
        <taxon>Arthropoda</taxon>
        <taxon>Hexapoda</taxon>
        <taxon>Insecta</taxon>
        <taxon>Pterygota</taxon>
        <taxon>Neoptera</taxon>
        <taxon>Endopterygota</taxon>
        <taxon>Lepidoptera</taxon>
        <taxon>Glossata</taxon>
        <taxon>Ditrysia</taxon>
        <taxon>Noctuoidea</taxon>
        <taxon>Noctuidae</taxon>
        <taxon>Noctuinae</taxon>
        <taxon>Hadenini</taxon>
        <taxon>Mythimna</taxon>
    </lineage>
</organism>
<dbReference type="EMBL" id="CM056795">
    <property type="protein sequence ID" value="KAJ8721020.1"/>
    <property type="molecule type" value="Genomic_DNA"/>
</dbReference>
<comment type="caution">
    <text evidence="1">The sequence shown here is derived from an EMBL/GenBank/DDBJ whole genome shotgun (WGS) entry which is preliminary data.</text>
</comment>
<dbReference type="Proteomes" id="UP001231649">
    <property type="component" value="Chromosome 19"/>
</dbReference>
<proteinExistence type="predicted"/>
<gene>
    <name evidence="1" type="ORF">PYW08_006485</name>
</gene>
<keyword evidence="2" id="KW-1185">Reference proteome</keyword>
<protein>
    <submittedName>
        <fullName evidence="1">Uncharacterized protein</fullName>
    </submittedName>
</protein>
<sequence length="282" mass="32916">MDDEIVVLWWYLNRRQNKRKNWVHPILRERFSLGTFETLMGELRRDESKFFNYFRMTATIFDNLLGRLHIRVRDTSFRECICPEQRLAICLRYLASGCSFKEIHYSNRVGVSTISKLIKEMTHVIWENLKTDFLKLPDTEREWEDIASGFERKANFPHCLGAVDGKHIRILKPAKSGSMFFNYKEYYSFVLMAVVDSEYPFIFISVGSFGKECDSSILKDSTFWQKINDGTLNVPKPRPLHENLHEELPFILVGDEGFALTPNLLRPYGDIGSVPWQAAAIK</sequence>